<dbReference type="GO" id="GO:0009401">
    <property type="term" value="P:phosphoenolpyruvate-dependent sugar phosphotransferase system"/>
    <property type="evidence" value="ECO:0007669"/>
    <property type="project" value="UniProtKB-KW"/>
</dbReference>
<comment type="subcellular location">
    <subcellularLocation>
        <location evidence="2">Cytoplasm</location>
    </subcellularLocation>
</comment>
<reference evidence="7" key="2">
    <citation type="journal article" date="2021" name="PeerJ">
        <title>Extensive microbial diversity within the chicken gut microbiome revealed by metagenomics and culture.</title>
        <authorList>
            <person name="Gilroy R."/>
            <person name="Ravi A."/>
            <person name="Getino M."/>
            <person name="Pursley I."/>
            <person name="Horton D.L."/>
            <person name="Alikhan N.F."/>
            <person name="Baker D."/>
            <person name="Gharbi K."/>
            <person name="Hall N."/>
            <person name="Watson M."/>
            <person name="Adriaenssens E.M."/>
            <person name="Foster-Nyarko E."/>
            <person name="Jarju S."/>
            <person name="Secka A."/>
            <person name="Antonio M."/>
            <person name="Oren A."/>
            <person name="Chaudhuri R.R."/>
            <person name="La Ragione R."/>
            <person name="Hildebrand F."/>
            <person name="Pallen M.J."/>
        </authorList>
    </citation>
    <scope>NUCLEOTIDE SEQUENCE</scope>
    <source>
        <strain evidence="7">ChiHecec3B27-6122</strain>
    </source>
</reference>
<comment type="function">
    <text evidence="1">General (non sugar-specific) component of the phosphoenolpyruvate-dependent sugar phosphotransferase system (sugar PTS). This major carbohydrate active-transport system catalyzes the phosphorylation of incoming sugar substrates concomitantly with their translocation across the cell membrane. The phosphoryl group from phosphoenolpyruvate (PEP) is transferred to the phosphoryl carrier protein HPr by enzyme I. Phospho-HPr then transfers it to the PTS EIIA domain.</text>
</comment>
<dbReference type="PANTHER" id="PTHR33705:SF2">
    <property type="entry name" value="PHOSPHOCARRIER PROTEIN NPR"/>
    <property type="match status" value="1"/>
</dbReference>
<dbReference type="AlphaFoldDB" id="A0A9D1K917"/>
<name>A0A9D1K917_9FIRM</name>
<evidence type="ECO:0000313" key="7">
    <source>
        <dbReference type="EMBL" id="HIS97944.1"/>
    </source>
</evidence>
<evidence type="ECO:0000313" key="8">
    <source>
        <dbReference type="Proteomes" id="UP000886876"/>
    </source>
</evidence>
<protein>
    <recommendedName>
        <fullName evidence="3">Phosphocarrier protein HPr</fullName>
    </recommendedName>
</protein>
<dbReference type="EMBL" id="DVJS01000204">
    <property type="protein sequence ID" value="HIS97944.1"/>
    <property type="molecule type" value="Genomic_DNA"/>
</dbReference>
<dbReference type="InterPro" id="IPR000032">
    <property type="entry name" value="HPr-like"/>
</dbReference>
<evidence type="ECO:0000256" key="2">
    <source>
        <dbReference type="ARBA" id="ARBA00004496"/>
    </source>
</evidence>
<sequence length="88" mass="9729">MYTREIEVKNETGLHARPASMFVNLAGTFKSKIELQRLGEEDRYNAKSIIMLLSLGLEQGEKALLSAEGEDEKEAVNALAELVAGFED</sequence>
<organism evidence="7 8">
    <name type="scientific">Candidatus Scatomorpha pullistercoris</name>
    <dbReference type="NCBI Taxonomy" id="2840929"/>
    <lineage>
        <taxon>Bacteria</taxon>
        <taxon>Bacillati</taxon>
        <taxon>Bacillota</taxon>
        <taxon>Clostridia</taxon>
        <taxon>Eubacteriales</taxon>
        <taxon>Candidatus Scatomorpha</taxon>
    </lineage>
</organism>
<dbReference type="SUPFAM" id="SSF55594">
    <property type="entry name" value="HPr-like"/>
    <property type="match status" value="1"/>
</dbReference>
<feature type="domain" description="HPr" evidence="6">
    <location>
        <begin position="1"/>
        <end position="88"/>
    </location>
</feature>
<dbReference type="CDD" id="cd00367">
    <property type="entry name" value="PTS-HPr_like"/>
    <property type="match status" value="1"/>
</dbReference>
<accession>A0A9D1K917</accession>
<keyword evidence="4" id="KW-0963">Cytoplasm</keyword>
<dbReference type="PRINTS" id="PR00107">
    <property type="entry name" value="PHOSPHOCPHPR"/>
</dbReference>
<evidence type="ECO:0000256" key="1">
    <source>
        <dbReference type="ARBA" id="ARBA00003681"/>
    </source>
</evidence>
<evidence type="ECO:0000259" key="6">
    <source>
        <dbReference type="PROSITE" id="PS51350"/>
    </source>
</evidence>
<evidence type="ECO:0000256" key="4">
    <source>
        <dbReference type="ARBA" id="ARBA00022490"/>
    </source>
</evidence>
<dbReference type="PROSITE" id="PS51350">
    <property type="entry name" value="PTS_HPR_DOM"/>
    <property type="match status" value="1"/>
</dbReference>
<dbReference type="Pfam" id="PF00381">
    <property type="entry name" value="PTS-HPr"/>
    <property type="match status" value="1"/>
</dbReference>
<reference evidence="7" key="1">
    <citation type="submission" date="2020-10" db="EMBL/GenBank/DDBJ databases">
        <authorList>
            <person name="Gilroy R."/>
        </authorList>
    </citation>
    <scope>NUCLEOTIDE SEQUENCE</scope>
    <source>
        <strain evidence="7">ChiHecec3B27-6122</strain>
    </source>
</reference>
<dbReference type="PROSITE" id="PS00369">
    <property type="entry name" value="PTS_HPR_HIS"/>
    <property type="match status" value="1"/>
</dbReference>
<dbReference type="InterPro" id="IPR035895">
    <property type="entry name" value="HPr-like_sf"/>
</dbReference>
<evidence type="ECO:0000256" key="3">
    <source>
        <dbReference type="ARBA" id="ARBA00020422"/>
    </source>
</evidence>
<proteinExistence type="predicted"/>
<evidence type="ECO:0000256" key="5">
    <source>
        <dbReference type="ARBA" id="ARBA00022683"/>
    </source>
</evidence>
<dbReference type="InterPro" id="IPR001020">
    <property type="entry name" value="PTS_HPr_His_P_site"/>
</dbReference>
<keyword evidence="5" id="KW-0598">Phosphotransferase system</keyword>
<dbReference type="Proteomes" id="UP000886876">
    <property type="component" value="Unassembled WGS sequence"/>
</dbReference>
<dbReference type="NCBIfam" id="TIGR01003">
    <property type="entry name" value="PTS_HPr_family"/>
    <property type="match status" value="1"/>
</dbReference>
<gene>
    <name evidence="7" type="ORF">IAD42_08220</name>
</gene>
<dbReference type="InterPro" id="IPR050399">
    <property type="entry name" value="HPr"/>
</dbReference>
<dbReference type="GO" id="GO:0005737">
    <property type="term" value="C:cytoplasm"/>
    <property type="evidence" value="ECO:0007669"/>
    <property type="project" value="UniProtKB-SubCell"/>
</dbReference>
<comment type="caution">
    <text evidence="7">The sequence shown here is derived from an EMBL/GenBank/DDBJ whole genome shotgun (WGS) entry which is preliminary data.</text>
</comment>
<dbReference type="Gene3D" id="3.30.1340.10">
    <property type="entry name" value="HPr-like"/>
    <property type="match status" value="1"/>
</dbReference>
<dbReference type="PANTHER" id="PTHR33705">
    <property type="entry name" value="PHOSPHOCARRIER PROTEIN HPR"/>
    <property type="match status" value="1"/>
</dbReference>